<dbReference type="AlphaFoldDB" id="A0AAD9IQV7"/>
<evidence type="ECO:0000313" key="2">
    <source>
        <dbReference type="Proteomes" id="UP001209878"/>
    </source>
</evidence>
<keyword evidence="2" id="KW-1185">Reference proteome</keyword>
<sequence length="119" mass="12496">MLIGLSLIVGVRCSLLSTLSRPVPPPLSDFIRLLGRPLPPPDVPEWLSLGETRSPPPCTDFTSLIVLPDDAELYFVEASGGVFDAVAAGGVTATLGCTCMRPPAVVILIFVGFKTCGVE</sequence>
<evidence type="ECO:0000313" key="1">
    <source>
        <dbReference type="EMBL" id="KAK2138365.1"/>
    </source>
</evidence>
<gene>
    <name evidence="1" type="ORF">NP493_7896g00000</name>
</gene>
<dbReference type="EMBL" id="JAODUO010007885">
    <property type="protein sequence ID" value="KAK2138365.1"/>
    <property type="molecule type" value="Genomic_DNA"/>
</dbReference>
<dbReference type="Proteomes" id="UP001209878">
    <property type="component" value="Unassembled WGS sequence"/>
</dbReference>
<reference evidence="1" key="1">
    <citation type="journal article" date="2023" name="Mol. Biol. Evol.">
        <title>Third-Generation Sequencing Reveals the Adaptive Role of the Epigenome in Three Deep-Sea Polychaetes.</title>
        <authorList>
            <person name="Perez M."/>
            <person name="Aroh O."/>
            <person name="Sun Y."/>
            <person name="Lan Y."/>
            <person name="Juniper S.K."/>
            <person name="Young C.R."/>
            <person name="Angers B."/>
            <person name="Qian P.Y."/>
        </authorList>
    </citation>
    <scope>NUCLEOTIDE SEQUENCE</scope>
    <source>
        <strain evidence="1">R07B-5</strain>
    </source>
</reference>
<protein>
    <submittedName>
        <fullName evidence="1">Uncharacterized protein</fullName>
    </submittedName>
</protein>
<proteinExistence type="predicted"/>
<comment type="caution">
    <text evidence="1">The sequence shown here is derived from an EMBL/GenBank/DDBJ whole genome shotgun (WGS) entry which is preliminary data.</text>
</comment>
<name>A0AAD9IQV7_RIDPI</name>
<accession>A0AAD9IQV7</accession>
<organism evidence="1 2">
    <name type="scientific">Ridgeia piscesae</name>
    <name type="common">Tubeworm</name>
    <dbReference type="NCBI Taxonomy" id="27915"/>
    <lineage>
        <taxon>Eukaryota</taxon>
        <taxon>Metazoa</taxon>
        <taxon>Spiralia</taxon>
        <taxon>Lophotrochozoa</taxon>
        <taxon>Annelida</taxon>
        <taxon>Polychaeta</taxon>
        <taxon>Sedentaria</taxon>
        <taxon>Canalipalpata</taxon>
        <taxon>Sabellida</taxon>
        <taxon>Siboglinidae</taxon>
        <taxon>Ridgeia</taxon>
    </lineage>
</organism>